<dbReference type="OrthoDB" id="24090at10239"/>
<dbReference type="EMBL" id="HM230683">
    <property type="protein sequence ID" value="ADN42970.1"/>
    <property type="molecule type" value="Genomic_DNA"/>
</dbReference>
<evidence type="ECO:0000313" key="5">
    <source>
        <dbReference type="Proteomes" id="UP000232436"/>
    </source>
</evidence>
<keyword evidence="2" id="KW-0945">Host-virus interaction</keyword>
<feature type="compositionally biased region" description="Low complexity" evidence="3">
    <location>
        <begin position="44"/>
        <end position="53"/>
    </location>
</feature>
<dbReference type="InterPro" id="IPR002488">
    <property type="entry name" value="Gemini_C4"/>
</dbReference>
<keyword evidence="5" id="KW-1185">Reference proteome</keyword>
<dbReference type="KEGG" id="vg:37617304"/>
<dbReference type="Pfam" id="PF01492">
    <property type="entry name" value="Gemini_C4"/>
    <property type="match status" value="1"/>
</dbReference>
<feature type="compositionally biased region" description="Polar residues" evidence="3">
    <location>
        <begin position="75"/>
        <end position="87"/>
    </location>
</feature>
<proteinExistence type="inferred from homology"/>
<gene>
    <name evidence="4" type="primary">AC4</name>
</gene>
<evidence type="ECO:0000313" key="4">
    <source>
        <dbReference type="EMBL" id="ADN42970.1"/>
    </source>
</evidence>
<reference evidence="4 5" key="1">
    <citation type="submission" date="2010-05" db="EMBL/GenBank/DDBJ databases">
        <title>Molecular characterization of a Begomovirus causing mosaic disease on Jatropha curcas L. in India.</title>
        <authorList>
            <person name="Snehi S.K."/>
            <person name="Raj S.K."/>
            <person name="Prasad V."/>
        </authorList>
    </citation>
    <scope>NUCLEOTIDE SEQUENCE [LARGE SCALE GENOMIC DNA]</scope>
    <source>
        <strain evidence="4 5">SK-2</strain>
    </source>
</reference>
<dbReference type="Proteomes" id="UP000232436">
    <property type="component" value="Segment DNA A"/>
</dbReference>
<dbReference type="RefSeq" id="YP_009506427.1">
    <property type="nucleotide sequence ID" value="NC_038449.1"/>
</dbReference>
<sequence length="100" mass="10987">MGNLICMCSSSTRASSNARIRDSSTWYPQPGQHISIQTFRELNPAPTSSPTSTRTEILWNGENSRSTAGLHGEANSRQMMHTPPQLTAAVSQRLLRSLES</sequence>
<evidence type="ECO:0000256" key="2">
    <source>
        <dbReference type="ARBA" id="ARBA00022581"/>
    </source>
</evidence>
<organism evidence="4 5">
    <name type="scientific">Jatropha mosaic India virus-[Lucknow]</name>
    <dbReference type="NCBI Taxonomy" id="569949"/>
    <lineage>
        <taxon>Viruses</taxon>
        <taxon>Monodnaviria</taxon>
        <taxon>Shotokuvirae</taxon>
        <taxon>Cressdnaviricota</taxon>
        <taxon>Repensiviricetes</taxon>
        <taxon>Geplafuvirales</taxon>
        <taxon>Geminiviridae</taxon>
        <taxon>Begomovirus</taxon>
        <taxon>Begomovirus jatrophaindiaense</taxon>
        <taxon>Jatropha mosaic India virus</taxon>
    </lineage>
</organism>
<name>E2FZV1_9GEMI</name>
<comment type="similarity">
    <text evidence="1">Belongs to the geminiviridae protein AC4/C4 family.</text>
</comment>
<accession>E2FZV1</accession>
<feature type="region of interest" description="Disordered" evidence="3">
    <location>
        <begin position="42"/>
        <end position="87"/>
    </location>
</feature>
<protein>
    <submittedName>
        <fullName evidence="4">C4 protein</fullName>
    </submittedName>
</protein>
<dbReference type="GeneID" id="37617304"/>
<evidence type="ECO:0000256" key="3">
    <source>
        <dbReference type="SAM" id="MobiDB-lite"/>
    </source>
</evidence>
<evidence type="ECO:0000256" key="1">
    <source>
        <dbReference type="ARBA" id="ARBA00008996"/>
    </source>
</evidence>